<name>A0A158QK37_HAEPC</name>
<keyword evidence="3" id="KW-1185">Reference proteome</keyword>
<dbReference type="GO" id="GO:0006887">
    <property type="term" value="P:exocytosis"/>
    <property type="evidence" value="ECO:0007669"/>
    <property type="project" value="UniProtKB-KW"/>
</dbReference>
<dbReference type="PANTHER" id="PTHR45999:SF9">
    <property type="entry name" value="BAI1-ASSOCIATED PROTEIN 3"/>
    <property type="match status" value="1"/>
</dbReference>
<dbReference type="InterPro" id="IPR052095">
    <property type="entry name" value="UNC-13_domain"/>
</dbReference>
<dbReference type="Proteomes" id="UP000268014">
    <property type="component" value="Unassembled WGS sequence"/>
</dbReference>
<reference evidence="2 3" key="2">
    <citation type="submission" date="2018-11" db="EMBL/GenBank/DDBJ databases">
        <authorList>
            <consortium name="Pathogen Informatics"/>
        </authorList>
    </citation>
    <scope>NUCLEOTIDE SEQUENCE [LARGE SCALE GENOMIC DNA]</scope>
    <source>
        <strain evidence="2 3">MHpl1</strain>
    </source>
</reference>
<reference evidence="4" key="1">
    <citation type="submission" date="2016-04" db="UniProtKB">
        <authorList>
            <consortium name="WormBaseParasite"/>
        </authorList>
    </citation>
    <scope>IDENTIFICATION</scope>
</reference>
<organism evidence="4">
    <name type="scientific">Haemonchus placei</name>
    <name type="common">Barber's pole worm</name>
    <dbReference type="NCBI Taxonomy" id="6290"/>
    <lineage>
        <taxon>Eukaryota</taxon>
        <taxon>Metazoa</taxon>
        <taxon>Ecdysozoa</taxon>
        <taxon>Nematoda</taxon>
        <taxon>Chromadorea</taxon>
        <taxon>Rhabditida</taxon>
        <taxon>Rhabditina</taxon>
        <taxon>Rhabditomorpha</taxon>
        <taxon>Strongyloidea</taxon>
        <taxon>Trichostrongylidae</taxon>
        <taxon>Haemonchus</taxon>
    </lineage>
</organism>
<sequence length="454" mass="52415">MFSNLITISCYAFQKSAEDFFEETVESVQDEEPCKELLKLLSVINACCSRFQHFANIIREVGRIDYCQLTLSIWDRMLNEYLTSELMSERKTDLRSQMKISADQDPPNDDDLIDLVRIHMAFVELRNYRLANRVRGKDESEWYSIFNRGIKNFLELAKEKALARISLSCQLDVPIPSLDSQPDRLPPDQGPQREDEWVKIWRARWTFHVFNEAGQFAMAPLLDGFGSVGSVRTPMSISTPVPTKPRPPIEIARSMLQRLKNATAPLMRIDSHHKELLYGENCGGMRAYESATFCIFYPKLSFPQMMVYWDRIDVNEITLRIDYTKTLVDFLCNSVLTYTKKIFANLNDEGFSADLQMFVPTPLLQLFCSAINNSEQVRRSLMIHEKLHLDDLAIAYEKAGHGDSISDNIDEEYDRLVKHLHDSARKAERLHDAKRRLSLKALELIRQRGSPITS</sequence>
<dbReference type="STRING" id="6290.A0A158QK37"/>
<evidence type="ECO:0000313" key="4">
    <source>
        <dbReference type="WBParaSite" id="HPLM_0000388001-mRNA-1"/>
    </source>
</evidence>
<dbReference type="PANTHER" id="PTHR45999">
    <property type="entry name" value="UNC-13-4A, ISOFORM B"/>
    <property type="match status" value="1"/>
</dbReference>
<dbReference type="WBParaSite" id="HPLM_0000388001-mRNA-1">
    <property type="protein sequence ID" value="HPLM_0000388001-mRNA-1"/>
    <property type="gene ID" value="HPLM_0000388001"/>
</dbReference>
<keyword evidence="1" id="KW-0268">Exocytosis</keyword>
<gene>
    <name evidence="2" type="ORF">HPLM_LOCUS3872</name>
</gene>
<evidence type="ECO:0000256" key="1">
    <source>
        <dbReference type="ARBA" id="ARBA00022483"/>
    </source>
</evidence>
<protein>
    <submittedName>
        <fullName evidence="4">ELMO domain-containing protein</fullName>
    </submittedName>
</protein>
<dbReference type="GO" id="GO:0099503">
    <property type="term" value="C:secretory vesicle"/>
    <property type="evidence" value="ECO:0007669"/>
    <property type="project" value="TreeGrafter"/>
</dbReference>
<dbReference type="OrthoDB" id="7976202at2759"/>
<evidence type="ECO:0000313" key="2">
    <source>
        <dbReference type="EMBL" id="VDO21881.1"/>
    </source>
</evidence>
<accession>A0A158QK37</accession>
<dbReference type="AlphaFoldDB" id="A0A158QK37"/>
<dbReference type="Gene3D" id="1.10.357.50">
    <property type="match status" value="1"/>
</dbReference>
<proteinExistence type="predicted"/>
<evidence type="ECO:0000313" key="3">
    <source>
        <dbReference type="Proteomes" id="UP000268014"/>
    </source>
</evidence>
<dbReference type="EMBL" id="UZAF01016154">
    <property type="protein sequence ID" value="VDO21881.1"/>
    <property type="molecule type" value="Genomic_DNA"/>
</dbReference>